<evidence type="ECO:0000256" key="6">
    <source>
        <dbReference type="ARBA" id="ARBA00022853"/>
    </source>
</evidence>
<protein>
    <recommendedName>
        <fullName evidence="3">BRCA1-A complex subunit RAP80</fullName>
    </recommendedName>
    <alternativeName>
        <fullName evidence="10">Receptor-associated protein 80</fullName>
    </alternativeName>
    <alternativeName>
        <fullName evidence="9">Ubiquitin interaction motif-containing protein 1</fullName>
    </alternativeName>
</protein>
<dbReference type="GO" id="GO:0045739">
    <property type="term" value="P:positive regulation of DNA repair"/>
    <property type="evidence" value="ECO:0007669"/>
    <property type="project" value="TreeGrafter"/>
</dbReference>
<reference evidence="14" key="2">
    <citation type="submission" date="2025-09" db="UniProtKB">
        <authorList>
            <consortium name="Ensembl"/>
        </authorList>
    </citation>
    <scope>IDENTIFICATION</scope>
</reference>
<keyword evidence="4" id="KW-0677">Repeat</keyword>
<dbReference type="InterPro" id="IPR040714">
    <property type="entry name" value="RAP80_UIM"/>
</dbReference>
<dbReference type="Ensembl" id="ENSCPRT00005023613.1">
    <property type="protein sequence ID" value="ENSCPRP00005020208.1"/>
    <property type="gene ID" value="ENSCPRG00005014070.1"/>
</dbReference>
<dbReference type="InterPro" id="IPR003903">
    <property type="entry name" value="UIM_dom"/>
</dbReference>
<dbReference type="GO" id="GO:0006325">
    <property type="term" value="P:chromatin organization"/>
    <property type="evidence" value="ECO:0007669"/>
    <property type="project" value="UniProtKB-KW"/>
</dbReference>
<evidence type="ECO:0000256" key="3">
    <source>
        <dbReference type="ARBA" id="ARBA00021660"/>
    </source>
</evidence>
<evidence type="ECO:0000256" key="10">
    <source>
        <dbReference type="ARBA" id="ARBA00031558"/>
    </source>
</evidence>
<comment type="similarity">
    <text evidence="2">Belongs to the RAP80 family.</text>
</comment>
<evidence type="ECO:0000313" key="14">
    <source>
        <dbReference type="Ensembl" id="ENSCPRP00005020208.1"/>
    </source>
</evidence>
<dbReference type="InterPro" id="IPR038868">
    <property type="entry name" value="RAP80"/>
</dbReference>
<dbReference type="GO" id="GO:0006302">
    <property type="term" value="P:double-strand break repair"/>
    <property type="evidence" value="ECO:0007669"/>
    <property type="project" value="InterPro"/>
</dbReference>
<evidence type="ECO:0000256" key="12">
    <source>
        <dbReference type="SAM" id="MobiDB-lite"/>
    </source>
</evidence>
<evidence type="ECO:0000313" key="15">
    <source>
        <dbReference type="Proteomes" id="UP000594220"/>
    </source>
</evidence>
<evidence type="ECO:0000259" key="13">
    <source>
        <dbReference type="Pfam" id="PF18282"/>
    </source>
</evidence>
<feature type="domain" description="RAP80 N-terminal" evidence="13">
    <location>
        <begin position="72"/>
        <end position="119"/>
    </location>
</feature>
<keyword evidence="8" id="KW-0539">Nucleus</keyword>
<feature type="region of interest" description="Disordered" evidence="12">
    <location>
        <begin position="1"/>
        <end position="31"/>
    </location>
</feature>
<keyword evidence="5" id="KW-0227">DNA damage</keyword>
<evidence type="ECO:0000256" key="7">
    <source>
        <dbReference type="ARBA" id="ARBA00023204"/>
    </source>
</evidence>
<evidence type="ECO:0000256" key="9">
    <source>
        <dbReference type="ARBA" id="ARBA00029973"/>
    </source>
</evidence>
<proteinExistence type="inferred from homology"/>
<evidence type="ECO:0000256" key="1">
    <source>
        <dbReference type="ARBA" id="ARBA00004123"/>
    </source>
</evidence>
<dbReference type="GO" id="GO:0070530">
    <property type="term" value="F:K63-linked polyubiquitin modification-dependent protein binding"/>
    <property type="evidence" value="ECO:0007669"/>
    <property type="project" value="InterPro"/>
</dbReference>
<evidence type="ECO:0000256" key="8">
    <source>
        <dbReference type="ARBA" id="ARBA00023242"/>
    </source>
</evidence>
<feature type="region of interest" description="Disordered" evidence="12">
    <location>
        <begin position="44"/>
        <end position="64"/>
    </location>
</feature>
<evidence type="ECO:0000256" key="4">
    <source>
        <dbReference type="ARBA" id="ARBA00022737"/>
    </source>
</evidence>
<keyword evidence="7" id="KW-0234">DNA repair</keyword>
<dbReference type="PANTHER" id="PTHR15932">
    <property type="entry name" value="UBIQUITIN INTERACTION MOTIF-CONTAINING PROTEIN 1"/>
    <property type="match status" value="1"/>
</dbReference>
<evidence type="ECO:0000256" key="5">
    <source>
        <dbReference type="ARBA" id="ARBA00022763"/>
    </source>
</evidence>
<reference evidence="14" key="1">
    <citation type="submission" date="2025-08" db="UniProtKB">
        <authorList>
            <consortium name="Ensembl"/>
        </authorList>
    </citation>
    <scope>IDENTIFICATION</scope>
</reference>
<dbReference type="GO" id="GO:0070531">
    <property type="term" value="C:BRCA1-A complex"/>
    <property type="evidence" value="ECO:0007669"/>
    <property type="project" value="InterPro"/>
</dbReference>
<dbReference type="Proteomes" id="UP000594220">
    <property type="component" value="Unplaced"/>
</dbReference>
<name>A0A7M4F5Y7_CROPO</name>
<dbReference type="PANTHER" id="PTHR15932:SF2">
    <property type="entry name" value="BRCA1-A COMPLEX SUBUNIT RAP80"/>
    <property type="match status" value="1"/>
</dbReference>
<keyword evidence="11" id="KW-0175">Coiled coil</keyword>
<dbReference type="AlphaFoldDB" id="A0A7M4F5Y7"/>
<dbReference type="PROSITE" id="PS50330">
    <property type="entry name" value="UIM"/>
    <property type="match status" value="1"/>
</dbReference>
<accession>A0A7M4F5Y7</accession>
<dbReference type="GO" id="GO:0042393">
    <property type="term" value="F:histone binding"/>
    <property type="evidence" value="ECO:0007669"/>
    <property type="project" value="TreeGrafter"/>
</dbReference>
<dbReference type="Pfam" id="PF18282">
    <property type="entry name" value="RAP80_UIM"/>
    <property type="match status" value="1"/>
</dbReference>
<keyword evidence="6" id="KW-0156">Chromatin regulator</keyword>
<comment type="subcellular location">
    <subcellularLocation>
        <location evidence="1">Nucleus</location>
    </subcellularLocation>
</comment>
<keyword evidence="15" id="KW-1185">Reference proteome</keyword>
<evidence type="ECO:0000256" key="11">
    <source>
        <dbReference type="SAM" id="Coils"/>
    </source>
</evidence>
<dbReference type="GeneTree" id="ENSGT00390000007635"/>
<evidence type="ECO:0000256" key="2">
    <source>
        <dbReference type="ARBA" id="ARBA00006465"/>
    </source>
</evidence>
<dbReference type="SMART" id="SM00726">
    <property type="entry name" value="UIM"/>
    <property type="match status" value="2"/>
</dbReference>
<organism evidence="14 15">
    <name type="scientific">Crocodylus porosus</name>
    <name type="common">Saltwater crocodile</name>
    <name type="synonym">Estuarine crocodile</name>
    <dbReference type="NCBI Taxonomy" id="8502"/>
    <lineage>
        <taxon>Eukaryota</taxon>
        <taxon>Metazoa</taxon>
        <taxon>Chordata</taxon>
        <taxon>Craniata</taxon>
        <taxon>Vertebrata</taxon>
        <taxon>Euteleostomi</taxon>
        <taxon>Archelosauria</taxon>
        <taxon>Archosauria</taxon>
        <taxon>Crocodylia</taxon>
        <taxon>Longirostres</taxon>
        <taxon>Crocodylidae</taxon>
        <taxon>Crocodylus</taxon>
    </lineage>
</organism>
<dbReference type="Gene3D" id="6.10.250.1800">
    <property type="match status" value="1"/>
</dbReference>
<feature type="coiled-coil region" evidence="11">
    <location>
        <begin position="89"/>
        <end position="116"/>
    </location>
</feature>
<sequence length="166" mass="18582">MPKKKKPVEDCDSQTLAGDEDEQRGPASARKKRSFVDAFIVISDSDGEESKEENGLQRKRTKQQLERAKCAARRKIAQMTEEEQFALALRMSEQEARQVNCQEEEEEELLRKAIAESLHVRASALHSVPRNSDCRGSQPTVLCLGQDPGVAEHPLPASWSGTFCSR</sequence>